<organism evidence="2">
    <name type="scientific">Arundo donax</name>
    <name type="common">Giant reed</name>
    <name type="synonym">Donax arundinaceus</name>
    <dbReference type="NCBI Taxonomy" id="35708"/>
    <lineage>
        <taxon>Eukaryota</taxon>
        <taxon>Viridiplantae</taxon>
        <taxon>Streptophyta</taxon>
        <taxon>Embryophyta</taxon>
        <taxon>Tracheophyta</taxon>
        <taxon>Spermatophyta</taxon>
        <taxon>Magnoliopsida</taxon>
        <taxon>Liliopsida</taxon>
        <taxon>Poales</taxon>
        <taxon>Poaceae</taxon>
        <taxon>PACMAD clade</taxon>
        <taxon>Arundinoideae</taxon>
        <taxon>Arundineae</taxon>
        <taxon>Arundo</taxon>
    </lineage>
</organism>
<name>A0A0A8YX46_ARUDO</name>
<proteinExistence type="predicted"/>
<protein>
    <submittedName>
        <fullName evidence="2">Uncharacterized protein</fullName>
    </submittedName>
</protein>
<accession>A0A0A8YX46</accession>
<dbReference type="EMBL" id="GBRH01270713">
    <property type="protein sequence ID" value="JAD27182.1"/>
    <property type="molecule type" value="Transcribed_RNA"/>
</dbReference>
<reference evidence="2" key="1">
    <citation type="submission" date="2014-09" db="EMBL/GenBank/DDBJ databases">
        <authorList>
            <person name="Magalhaes I.L.F."/>
            <person name="Oliveira U."/>
            <person name="Santos F.R."/>
            <person name="Vidigal T.H.D.A."/>
            <person name="Brescovit A.D."/>
            <person name="Santos A.J."/>
        </authorList>
    </citation>
    <scope>NUCLEOTIDE SEQUENCE</scope>
    <source>
        <tissue evidence="2">Shoot tissue taken approximately 20 cm above the soil surface</tissue>
    </source>
</reference>
<sequence>MSSLPEPSDFSIAGSPAPEDVAGGASSSGS</sequence>
<dbReference type="AlphaFoldDB" id="A0A0A8YX46"/>
<evidence type="ECO:0000256" key="1">
    <source>
        <dbReference type="SAM" id="MobiDB-lite"/>
    </source>
</evidence>
<reference evidence="2" key="2">
    <citation type="journal article" date="2015" name="Data Brief">
        <title>Shoot transcriptome of the giant reed, Arundo donax.</title>
        <authorList>
            <person name="Barrero R.A."/>
            <person name="Guerrero F.D."/>
            <person name="Moolhuijzen P."/>
            <person name="Goolsby J.A."/>
            <person name="Tidwell J."/>
            <person name="Bellgard S.E."/>
            <person name="Bellgard M.I."/>
        </authorList>
    </citation>
    <scope>NUCLEOTIDE SEQUENCE</scope>
    <source>
        <tissue evidence="2">Shoot tissue taken approximately 20 cm above the soil surface</tissue>
    </source>
</reference>
<feature type="region of interest" description="Disordered" evidence="1">
    <location>
        <begin position="1"/>
        <end position="30"/>
    </location>
</feature>
<evidence type="ECO:0000313" key="2">
    <source>
        <dbReference type="EMBL" id="JAD27182.1"/>
    </source>
</evidence>